<dbReference type="Proteomes" id="UP000604825">
    <property type="component" value="Unassembled WGS sequence"/>
</dbReference>
<dbReference type="OrthoDB" id="685907at2759"/>
<comment type="caution">
    <text evidence="1">The sequence shown here is derived from an EMBL/GenBank/DDBJ whole genome shotgun (WGS) entry which is preliminary data.</text>
</comment>
<keyword evidence="2" id="KW-1185">Reference proteome</keyword>
<gene>
    <name evidence="1" type="ORF">NCGR_LOCUS38281</name>
</gene>
<proteinExistence type="predicted"/>
<evidence type="ECO:0000313" key="2">
    <source>
        <dbReference type="Proteomes" id="UP000604825"/>
    </source>
</evidence>
<evidence type="ECO:0000313" key="1">
    <source>
        <dbReference type="EMBL" id="CAD6254678.1"/>
    </source>
</evidence>
<dbReference type="EMBL" id="CAJGYO010000009">
    <property type="protein sequence ID" value="CAD6254678.1"/>
    <property type="molecule type" value="Genomic_DNA"/>
</dbReference>
<protein>
    <submittedName>
        <fullName evidence="1">Uncharacterized protein</fullName>
    </submittedName>
</protein>
<reference evidence="1" key="1">
    <citation type="submission" date="2020-10" db="EMBL/GenBank/DDBJ databases">
        <authorList>
            <person name="Han B."/>
            <person name="Lu T."/>
            <person name="Zhao Q."/>
            <person name="Huang X."/>
            <person name="Zhao Y."/>
        </authorList>
    </citation>
    <scope>NUCLEOTIDE SEQUENCE</scope>
</reference>
<dbReference type="AlphaFoldDB" id="A0A811Q6D0"/>
<accession>A0A811Q6D0</accession>
<organism evidence="1 2">
    <name type="scientific">Miscanthus lutarioriparius</name>
    <dbReference type="NCBI Taxonomy" id="422564"/>
    <lineage>
        <taxon>Eukaryota</taxon>
        <taxon>Viridiplantae</taxon>
        <taxon>Streptophyta</taxon>
        <taxon>Embryophyta</taxon>
        <taxon>Tracheophyta</taxon>
        <taxon>Spermatophyta</taxon>
        <taxon>Magnoliopsida</taxon>
        <taxon>Liliopsida</taxon>
        <taxon>Poales</taxon>
        <taxon>Poaceae</taxon>
        <taxon>PACMAD clade</taxon>
        <taxon>Panicoideae</taxon>
        <taxon>Andropogonodae</taxon>
        <taxon>Andropogoneae</taxon>
        <taxon>Saccharinae</taxon>
        <taxon>Miscanthus</taxon>
    </lineage>
</organism>
<sequence>MAEEFETGKPWLIGTALAPVIKCPGLERISNLANLQNLVIMRCPELKVLEGFPALQRFALEDYDMKTLPGYLQNVNPRDLRLECDISLLTFIARGKSSPEWDKFSHIKQVKAYADDLDSHIERKWYVKYTSDPFSFKTNISLSADASGDETEEVLLDVVEEISRDEIEEERVNVEQLRE</sequence>
<name>A0A811Q6D0_9POAL</name>